<evidence type="ECO:0000313" key="2">
    <source>
        <dbReference type="EMBL" id="MCH95595.1"/>
    </source>
</evidence>
<feature type="non-terminal residue" evidence="2">
    <location>
        <position position="1"/>
    </location>
</feature>
<dbReference type="Proteomes" id="UP000265520">
    <property type="component" value="Unassembled WGS sequence"/>
</dbReference>
<dbReference type="AlphaFoldDB" id="A0A392N8Y6"/>
<feature type="transmembrane region" description="Helical" evidence="1">
    <location>
        <begin position="12"/>
        <end position="28"/>
    </location>
</feature>
<accession>A0A392N8Y6</accession>
<reference evidence="2 3" key="1">
    <citation type="journal article" date="2018" name="Front. Plant Sci.">
        <title>Red Clover (Trifolium pratense) and Zigzag Clover (T. medium) - A Picture of Genomic Similarities and Differences.</title>
        <authorList>
            <person name="Dluhosova J."/>
            <person name="Istvanek J."/>
            <person name="Nedelnik J."/>
            <person name="Repkova J."/>
        </authorList>
    </citation>
    <scope>NUCLEOTIDE SEQUENCE [LARGE SCALE GENOMIC DNA]</scope>
    <source>
        <strain evidence="3">cv. 10/8</strain>
        <tissue evidence="2">Leaf</tissue>
    </source>
</reference>
<organism evidence="2 3">
    <name type="scientific">Trifolium medium</name>
    <dbReference type="NCBI Taxonomy" id="97028"/>
    <lineage>
        <taxon>Eukaryota</taxon>
        <taxon>Viridiplantae</taxon>
        <taxon>Streptophyta</taxon>
        <taxon>Embryophyta</taxon>
        <taxon>Tracheophyta</taxon>
        <taxon>Spermatophyta</taxon>
        <taxon>Magnoliopsida</taxon>
        <taxon>eudicotyledons</taxon>
        <taxon>Gunneridae</taxon>
        <taxon>Pentapetalae</taxon>
        <taxon>rosids</taxon>
        <taxon>fabids</taxon>
        <taxon>Fabales</taxon>
        <taxon>Fabaceae</taxon>
        <taxon>Papilionoideae</taxon>
        <taxon>50 kb inversion clade</taxon>
        <taxon>NPAAA clade</taxon>
        <taxon>Hologalegina</taxon>
        <taxon>IRL clade</taxon>
        <taxon>Trifolieae</taxon>
        <taxon>Trifolium</taxon>
    </lineage>
</organism>
<evidence type="ECO:0000313" key="3">
    <source>
        <dbReference type="Proteomes" id="UP000265520"/>
    </source>
</evidence>
<protein>
    <submittedName>
        <fullName evidence="2">Uncharacterized protein</fullName>
    </submittedName>
</protein>
<evidence type="ECO:0000256" key="1">
    <source>
        <dbReference type="SAM" id="Phobius"/>
    </source>
</evidence>
<comment type="caution">
    <text evidence="2">The sequence shown here is derived from an EMBL/GenBank/DDBJ whole genome shotgun (WGS) entry which is preliminary data.</text>
</comment>
<keyword evidence="1" id="KW-0472">Membrane</keyword>
<keyword evidence="1" id="KW-1133">Transmembrane helix</keyword>
<proteinExistence type="predicted"/>
<dbReference type="EMBL" id="LXQA010030197">
    <property type="protein sequence ID" value="MCH95595.1"/>
    <property type="molecule type" value="Genomic_DNA"/>
</dbReference>
<name>A0A392N8Y6_9FABA</name>
<keyword evidence="3" id="KW-1185">Reference proteome</keyword>
<keyword evidence="1" id="KW-0812">Transmembrane</keyword>
<sequence length="71" mass="8145">QVYTHEVGKAISWVSLGSSMVVWIKALLKLMKMPQITPEEKVYKVEKNQNCSIDEKKESKDQELITCSLEC</sequence>